<feature type="transmembrane region" description="Helical" evidence="1">
    <location>
        <begin position="42"/>
        <end position="69"/>
    </location>
</feature>
<keyword evidence="1" id="KW-0472">Membrane</keyword>
<sequence length="77" mass="8905">MQFLFKFVKASITCFKFTMAQHGLFFDGMHFTENCRVFAEPVLFCILFLIGSYYSSSFTMAIAGFNSIFPILHFPHN</sequence>
<protein>
    <submittedName>
        <fullName evidence="2">Uncharacterized protein</fullName>
    </submittedName>
</protein>
<comment type="caution">
    <text evidence="2">The sequence shown here is derived from an EMBL/GenBank/DDBJ whole genome shotgun (WGS) entry which is preliminary data.</text>
</comment>
<dbReference type="AlphaFoldDB" id="A0A3M7RRJ4"/>
<evidence type="ECO:0000313" key="2">
    <source>
        <dbReference type="EMBL" id="RNA26030.1"/>
    </source>
</evidence>
<keyword evidence="3" id="KW-1185">Reference proteome</keyword>
<reference evidence="2 3" key="1">
    <citation type="journal article" date="2018" name="Sci. Rep.">
        <title>Genomic signatures of local adaptation to the degree of environmental predictability in rotifers.</title>
        <authorList>
            <person name="Franch-Gras L."/>
            <person name="Hahn C."/>
            <person name="Garcia-Roger E.M."/>
            <person name="Carmona M.J."/>
            <person name="Serra M."/>
            <person name="Gomez A."/>
        </authorList>
    </citation>
    <scope>NUCLEOTIDE SEQUENCE [LARGE SCALE GENOMIC DNA]</scope>
    <source>
        <strain evidence="2">HYR1</strain>
    </source>
</reference>
<keyword evidence="1" id="KW-1133">Transmembrane helix</keyword>
<accession>A0A3M7RRJ4</accession>
<dbReference type="Proteomes" id="UP000276133">
    <property type="component" value="Unassembled WGS sequence"/>
</dbReference>
<dbReference type="EMBL" id="REGN01002810">
    <property type="protein sequence ID" value="RNA26030.1"/>
    <property type="molecule type" value="Genomic_DNA"/>
</dbReference>
<evidence type="ECO:0000256" key="1">
    <source>
        <dbReference type="SAM" id="Phobius"/>
    </source>
</evidence>
<name>A0A3M7RRJ4_BRAPC</name>
<keyword evidence="1" id="KW-0812">Transmembrane</keyword>
<gene>
    <name evidence="2" type="ORF">BpHYR1_006713</name>
</gene>
<evidence type="ECO:0000313" key="3">
    <source>
        <dbReference type="Proteomes" id="UP000276133"/>
    </source>
</evidence>
<proteinExistence type="predicted"/>
<organism evidence="2 3">
    <name type="scientific">Brachionus plicatilis</name>
    <name type="common">Marine rotifer</name>
    <name type="synonym">Brachionus muelleri</name>
    <dbReference type="NCBI Taxonomy" id="10195"/>
    <lineage>
        <taxon>Eukaryota</taxon>
        <taxon>Metazoa</taxon>
        <taxon>Spiralia</taxon>
        <taxon>Gnathifera</taxon>
        <taxon>Rotifera</taxon>
        <taxon>Eurotatoria</taxon>
        <taxon>Monogononta</taxon>
        <taxon>Pseudotrocha</taxon>
        <taxon>Ploima</taxon>
        <taxon>Brachionidae</taxon>
        <taxon>Brachionus</taxon>
    </lineage>
</organism>